<name>A0ABU3AT36_9ACTN</name>
<feature type="compositionally biased region" description="Basic and acidic residues" evidence="2">
    <location>
        <begin position="169"/>
        <end position="179"/>
    </location>
</feature>
<dbReference type="EMBL" id="JAVRFH010000024">
    <property type="protein sequence ID" value="MDT0612995.1"/>
    <property type="molecule type" value="Genomic_DNA"/>
</dbReference>
<feature type="compositionally biased region" description="Basic and acidic residues" evidence="2">
    <location>
        <begin position="104"/>
        <end position="113"/>
    </location>
</feature>
<feature type="compositionally biased region" description="Low complexity" evidence="2">
    <location>
        <begin position="141"/>
        <end position="154"/>
    </location>
</feature>
<feature type="compositionally biased region" description="Low complexity" evidence="2">
    <location>
        <begin position="34"/>
        <end position="57"/>
    </location>
</feature>
<feature type="compositionally biased region" description="Basic and acidic residues" evidence="2">
    <location>
        <begin position="20"/>
        <end position="29"/>
    </location>
</feature>
<reference evidence="3" key="1">
    <citation type="submission" date="2024-05" db="EMBL/GenBank/DDBJ databases">
        <title>30 novel species of actinomycetes from the DSMZ collection.</title>
        <authorList>
            <person name="Nouioui I."/>
        </authorList>
    </citation>
    <scope>NUCLEOTIDE SEQUENCE</scope>
    <source>
        <strain evidence="3">DSM 40712</strain>
    </source>
</reference>
<proteinExistence type="predicted"/>
<comment type="caution">
    <text evidence="3">The sequence shown here is derived from an EMBL/GenBank/DDBJ whole genome shotgun (WGS) entry which is preliminary data.</text>
</comment>
<keyword evidence="1" id="KW-0175">Coiled coil</keyword>
<evidence type="ECO:0000313" key="3">
    <source>
        <dbReference type="EMBL" id="MDT0612995.1"/>
    </source>
</evidence>
<protein>
    <submittedName>
        <fullName evidence="3">Uncharacterized protein</fullName>
    </submittedName>
</protein>
<organism evidence="3 4">
    <name type="scientific">Streptomyces lancefieldiae</name>
    <dbReference type="NCBI Taxonomy" id="3075520"/>
    <lineage>
        <taxon>Bacteria</taxon>
        <taxon>Bacillati</taxon>
        <taxon>Actinomycetota</taxon>
        <taxon>Actinomycetes</taxon>
        <taxon>Kitasatosporales</taxon>
        <taxon>Streptomycetaceae</taxon>
        <taxon>Streptomyces</taxon>
    </lineage>
</organism>
<evidence type="ECO:0000313" key="4">
    <source>
        <dbReference type="Proteomes" id="UP001180724"/>
    </source>
</evidence>
<evidence type="ECO:0000256" key="2">
    <source>
        <dbReference type="SAM" id="MobiDB-lite"/>
    </source>
</evidence>
<feature type="compositionally biased region" description="Basic and acidic residues" evidence="2">
    <location>
        <begin position="347"/>
        <end position="379"/>
    </location>
</feature>
<keyword evidence="4" id="KW-1185">Reference proteome</keyword>
<feature type="region of interest" description="Disordered" evidence="2">
    <location>
        <begin position="290"/>
        <end position="409"/>
    </location>
</feature>
<gene>
    <name evidence="3" type="ORF">RM812_22630</name>
</gene>
<accession>A0ABU3AT36</accession>
<sequence>MSTPVHRTSERPSVAALTSARERREERRAGGSSGSRTSAQQALLGLQATAGNQAATASVQRARGRTLERSPATDTRRTDSDPGARRTAASRERSGSAPGALADRAPRDPDSEIRPTTSTPERDATPENAAETRFPPTGRTRSGSAPGARPAPAGRTRRGSESGLQDMEADPRFGDHIEASRSAARAAADRAAEEAARAAMKRAAVEAARTAAERTAEAAARTTMKRAAVEAARTATERAVAQARAAEEARAAAERAAEEARIAEEARAAAERLAEENARVAAERAAEEARISAERADTDAHVAEEARADTEQVAAETVRVSEERAAAEVAVEEPETTPAPASETDTPQERKAETDATGKKSDRLKEVAENADALKRTGDLVDAPSKGTMAPTSAGLGQQATAGEASGAPDASALKHDAAASGVSGASMSALTELLALGASIADSLRNLKVSLRKTAGAGHHNARKKAKAKATDAGVSVLSTGANGGAIAKDAVKIQGVANTATAAEASGILSAVAGLAKSIRAMGKVGRASSKYRKLRKLGDAGVAHAELLDTLRDRANTSMQNAAAAYTAISRAAADGSRPEEERTAAIAEAVERYEAVAQLEVEAKLAYFTALRDVDTLVETQKFAKKKQRSKIGKEMTGGVVGEGLKGAAGIVTATAVAAGTLASNPAGWIIAAVGAGLVVTVAGYKGGRAAYKRFQEAHHPERFTPDGEESPPVAKPTWESLKHAMTVWKKVSRHKRQLAAHKIYNMAASPHTDPELRRSAMNLLIAIKANPAKHNIDPEEWEASLRDPAGKADWIKEITDQLASA</sequence>
<dbReference type="Proteomes" id="UP001180724">
    <property type="component" value="Unassembled WGS sequence"/>
</dbReference>
<feature type="coiled-coil region" evidence="1">
    <location>
        <begin position="236"/>
        <end position="290"/>
    </location>
</feature>
<evidence type="ECO:0000256" key="1">
    <source>
        <dbReference type="SAM" id="Coils"/>
    </source>
</evidence>
<dbReference type="RefSeq" id="WP_311575069.1">
    <property type="nucleotide sequence ID" value="NZ_JAVRFH010000024.1"/>
</dbReference>
<feature type="compositionally biased region" description="Basic and acidic residues" evidence="2">
    <location>
        <begin position="290"/>
        <end position="310"/>
    </location>
</feature>
<feature type="region of interest" description="Disordered" evidence="2">
    <location>
        <begin position="1"/>
        <end position="186"/>
    </location>
</feature>
<feature type="compositionally biased region" description="Basic and acidic residues" evidence="2">
    <location>
        <begin position="74"/>
        <end position="94"/>
    </location>
</feature>